<reference evidence="1 2" key="1">
    <citation type="journal article" date="2018" name="Sci. Rep.">
        <title>Genomic signatures of local adaptation to the degree of environmental predictability in rotifers.</title>
        <authorList>
            <person name="Franch-Gras L."/>
            <person name="Hahn C."/>
            <person name="Garcia-Roger E.M."/>
            <person name="Carmona M.J."/>
            <person name="Serra M."/>
            <person name="Gomez A."/>
        </authorList>
    </citation>
    <scope>NUCLEOTIDE SEQUENCE [LARGE SCALE GENOMIC DNA]</scope>
    <source>
        <strain evidence="1">HYR1</strain>
    </source>
</reference>
<comment type="caution">
    <text evidence="1">The sequence shown here is derived from an EMBL/GenBank/DDBJ whole genome shotgun (WGS) entry which is preliminary data.</text>
</comment>
<proteinExistence type="predicted"/>
<evidence type="ECO:0000313" key="1">
    <source>
        <dbReference type="EMBL" id="RNA20915.1"/>
    </source>
</evidence>
<gene>
    <name evidence="1" type="ORF">BpHYR1_039064</name>
</gene>
<keyword evidence="2" id="KW-1185">Reference proteome</keyword>
<organism evidence="1 2">
    <name type="scientific">Brachionus plicatilis</name>
    <name type="common">Marine rotifer</name>
    <name type="synonym">Brachionus muelleri</name>
    <dbReference type="NCBI Taxonomy" id="10195"/>
    <lineage>
        <taxon>Eukaryota</taxon>
        <taxon>Metazoa</taxon>
        <taxon>Spiralia</taxon>
        <taxon>Gnathifera</taxon>
        <taxon>Rotifera</taxon>
        <taxon>Eurotatoria</taxon>
        <taxon>Monogononta</taxon>
        <taxon>Pseudotrocha</taxon>
        <taxon>Ploima</taxon>
        <taxon>Brachionidae</taxon>
        <taxon>Brachionus</taxon>
    </lineage>
</organism>
<dbReference type="AlphaFoldDB" id="A0A3M7RCB7"/>
<dbReference type="EMBL" id="REGN01003759">
    <property type="protein sequence ID" value="RNA20915.1"/>
    <property type="molecule type" value="Genomic_DNA"/>
</dbReference>
<dbReference type="Proteomes" id="UP000276133">
    <property type="component" value="Unassembled WGS sequence"/>
</dbReference>
<evidence type="ECO:0000313" key="2">
    <source>
        <dbReference type="Proteomes" id="UP000276133"/>
    </source>
</evidence>
<sequence>MENTCVCIILKRLVCWYYSVQIFRNRKKTRSSSYYPAVSQLTLKQIIRNNRVNYKFWTVAYIKWPFPVDFYTNFCLSIRRNLKHIFFGMLNFDHKLQHASSSCFLTIPKKISPLMIIKTFLISSIDATWCNIHRLIYPNNSLNKRFQSYYYIYRNIQSETKLNLIKKIIYNKV</sequence>
<protein>
    <submittedName>
        <fullName evidence="1">Uncharacterized protein</fullName>
    </submittedName>
</protein>
<accession>A0A3M7RCB7</accession>
<name>A0A3M7RCB7_BRAPC</name>